<gene>
    <name evidence="1" type="ORF">O6P43_006365</name>
</gene>
<proteinExistence type="predicted"/>
<dbReference type="PANTHER" id="PTHR46959">
    <property type="entry name" value="SULFOQUINOVOSIDASE"/>
    <property type="match status" value="1"/>
</dbReference>
<dbReference type="InterPro" id="IPR052990">
    <property type="entry name" value="Sulfoquinovosidase_GH31"/>
</dbReference>
<dbReference type="Gene3D" id="2.60.40.1760">
    <property type="entry name" value="glycosyl hydrolase (family 31)"/>
    <property type="match status" value="1"/>
</dbReference>
<evidence type="ECO:0000313" key="1">
    <source>
        <dbReference type="EMBL" id="KAJ7976603.1"/>
    </source>
</evidence>
<dbReference type="EMBL" id="JARAOO010000003">
    <property type="protein sequence ID" value="KAJ7976603.1"/>
    <property type="molecule type" value="Genomic_DNA"/>
</dbReference>
<dbReference type="InterPro" id="IPR011013">
    <property type="entry name" value="Gal_mutarotase_sf_dom"/>
</dbReference>
<dbReference type="GO" id="GO:0005975">
    <property type="term" value="P:carbohydrate metabolic process"/>
    <property type="evidence" value="ECO:0007669"/>
    <property type="project" value="InterPro"/>
</dbReference>
<dbReference type="PANTHER" id="PTHR46959:SF2">
    <property type="entry name" value="SULFOQUINOVOSIDASE"/>
    <property type="match status" value="1"/>
</dbReference>
<dbReference type="KEGG" id="qsa:O6P43_006365"/>
<organism evidence="1 2">
    <name type="scientific">Quillaja saponaria</name>
    <name type="common">Soap bark tree</name>
    <dbReference type="NCBI Taxonomy" id="32244"/>
    <lineage>
        <taxon>Eukaryota</taxon>
        <taxon>Viridiplantae</taxon>
        <taxon>Streptophyta</taxon>
        <taxon>Embryophyta</taxon>
        <taxon>Tracheophyta</taxon>
        <taxon>Spermatophyta</taxon>
        <taxon>Magnoliopsida</taxon>
        <taxon>eudicotyledons</taxon>
        <taxon>Gunneridae</taxon>
        <taxon>Pentapetalae</taxon>
        <taxon>rosids</taxon>
        <taxon>fabids</taxon>
        <taxon>Fabales</taxon>
        <taxon>Quillajaceae</taxon>
        <taxon>Quillaja</taxon>
    </lineage>
</organism>
<dbReference type="GO" id="GO:0003824">
    <property type="term" value="F:catalytic activity"/>
    <property type="evidence" value="ECO:0007669"/>
    <property type="project" value="InterPro"/>
</dbReference>
<sequence>MAETEVEESRGSFLVKDKDIHLVCSHQIIDQIRVINPFDHHLDGKEEDSPSGILVPKEKTDVKATHFPSLLITGRLFNMTKKNKKFQKYGIHGSIQFEAKEPSTYARYWILFDQKTNNQVGFQVKLEQPNCKSGKQDSPPASGRYRGFRRRLGIRKRRLGWFWYFSRPRGFVTASSTEEETEEMKVPESAEFNRVCLTYASEASERFYGFGEQFSHMDFKGKRVPILVQEQGIGRGDQPITFAANLVSYRAGGDWSTTYAPSPFYMTSKMRSLYLEGYDYSVFDLTKQDRVQVQIHGNSVEGRILHGQLTF</sequence>
<dbReference type="SUPFAM" id="SSF74650">
    <property type="entry name" value="Galactose mutarotase-like"/>
    <property type="match status" value="1"/>
</dbReference>
<name>A0AAD7Q871_QUISA</name>
<keyword evidence="2" id="KW-1185">Reference proteome</keyword>
<dbReference type="Proteomes" id="UP001163823">
    <property type="component" value="Chromosome 3"/>
</dbReference>
<protein>
    <submittedName>
        <fullName evidence="1">Alpha-glucosidase yihQ</fullName>
    </submittedName>
</protein>
<dbReference type="CDD" id="cd14752">
    <property type="entry name" value="GH31_N"/>
    <property type="match status" value="1"/>
</dbReference>
<dbReference type="GO" id="GO:0030246">
    <property type="term" value="F:carbohydrate binding"/>
    <property type="evidence" value="ECO:0007669"/>
    <property type="project" value="InterPro"/>
</dbReference>
<reference evidence="1" key="1">
    <citation type="journal article" date="2023" name="Science">
        <title>Elucidation of the pathway for biosynthesis of saponin adjuvants from the soapbark tree.</title>
        <authorList>
            <person name="Reed J."/>
            <person name="Orme A."/>
            <person name="El-Demerdash A."/>
            <person name="Owen C."/>
            <person name="Martin L.B.B."/>
            <person name="Misra R.C."/>
            <person name="Kikuchi S."/>
            <person name="Rejzek M."/>
            <person name="Martin A.C."/>
            <person name="Harkess A."/>
            <person name="Leebens-Mack J."/>
            <person name="Louveau T."/>
            <person name="Stephenson M.J."/>
            <person name="Osbourn A."/>
        </authorList>
    </citation>
    <scope>NUCLEOTIDE SEQUENCE</scope>
    <source>
        <strain evidence="1">S10</strain>
    </source>
</reference>
<accession>A0AAD7Q871</accession>
<comment type="caution">
    <text evidence="1">The sequence shown here is derived from an EMBL/GenBank/DDBJ whole genome shotgun (WGS) entry which is preliminary data.</text>
</comment>
<evidence type="ECO:0000313" key="2">
    <source>
        <dbReference type="Proteomes" id="UP001163823"/>
    </source>
</evidence>
<dbReference type="AlphaFoldDB" id="A0AAD7Q871"/>